<keyword evidence="1" id="KW-0472">Membrane</keyword>
<accession>A0A9P8UPU9</accession>
<dbReference type="AlphaFoldDB" id="A0A9P8UPU9"/>
<dbReference type="OrthoDB" id="4783806at2759"/>
<organism evidence="2 3">
    <name type="scientific">Truncatella angustata</name>
    <dbReference type="NCBI Taxonomy" id="152316"/>
    <lineage>
        <taxon>Eukaryota</taxon>
        <taxon>Fungi</taxon>
        <taxon>Dikarya</taxon>
        <taxon>Ascomycota</taxon>
        <taxon>Pezizomycotina</taxon>
        <taxon>Sordariomycetes</taxon>
        <taxon>Xylariomycetidae</taxon>
        <taxon>Amphisphaeriales</taxon>
        <taxon>Sporocadaceae</taxon>
        <taxon>Truncatella</taxon>
    </lineage>
</organism>
<evidence type="ECO:0000313" key="3">
    <source>
        <dbReference type="Proteomes" id="UP000758603"/>
    </source>
</evidence>
<sequence>MAPIQYKPMLHCMIKHSQKESSARLDERSVTLSDNVAPAVTLDSQHGSLTTQLLALSRASEERHYGDCLEIVPQSLPWDRSCSGEKSVAVSSTQYGITDSVMAPITVHDGPMIVVLLSIVFSAVLVVEVYEFWQRRIKKGQYLVASRDIKTPTRTG</sequence>
<evidence type="ECO:0000313" key="2">
    <source>
        <dbReference type="EMBL" id="KAH6656038.1"/>
    </source>
</evidence>
<dbReference type="Proteomes" id="UP000758603">
    <property type="component" value="Unassembled WGS sequence"/>
</dbReference>
<dbReference type="GeneID" id="70138035"/>
<keyword evidence="1" id="KW-0812">Transmembrane</keyword>
<keyword evidence="1" id="KW-1133">Transmembrane helix</keyword>
<feature type="transmembrane region" description="Helical" evidence="1">
    <location>
        <begin position="112"/>
        <end position="133"/>
    </location>
</feature>
<dbReference type="EMBL" id="JAGPXC010000003">
    <property type="protein sequence ID" value="KAH6656038.1"/>
    <property type="molecule type" value="Genomic_DNA"/>
</dbReference>
<evidence type="ECO:0000256" key="1">
    <source>
        <dbReference type="SAM" id="Phobius"/>
    </source>
</evidence>
<comment type="caution">
    <text evidence="2">The sequence shown here is derived from an EMBL/GenBank/DDBJ whole genome shotgun (WGS) entry which is preliminary data.</text>
</comment>
<protein>
    <submittedName>
        <fullName evidence="2">Uncharacterized protein</fullName>
    </submittedName>
</protein>
<proteinExistence type="predicted"/>
<reference evidence="2" key="1">
    <citation type="journal article" date="2021" name="Nat. Commun.">
        <title>Genetic determinants of endophytism in the Arabidopsis root mycobiome.</title>
        <authorList>
            <person name="Mesny F."/>
            <person name="Miyauchi S."/>
            <person name="Thiergart T."/>
            <person name="Pickel B."/>
            <person name="Atanasova L."/>
            <person name="Karlsson M."/>
            <person name="Huettel B."/>
            <person name="Barry K.W."/>
            <person name="Haridas S."/>
            <person name="Chen C."/>
            <person name="Bauer D."/>
            <person name="Andreopoulos W."/>
            <person name="Pangilinan J."/>
            <person name="LaButti K."/>
            <person name="Riley R."/>
            <person name="Lipzen A."/>
            <person name="Clum A."/>
            <person name="Drula E."/>
            <person name="Henrissat B."/>
            <person name="Kohler A."/>
            <person name="Grigoriev I.V."/>
            <person name="Martin F.M."/>
            <person name="Hacquard S."/>
        </authorList>
    </citation>
    <scope>NUCLEOTIDE SEQUENCE</scope>
    <source>
        <strain evidence="2">MPI-SDFR-AT-0073</strain>
    </source>
</reference>
<dbReference type="RefSeq" id="XP_045960303.1">
    <property type="nucleotide sequence ID" value="XM_046109144.1"/>
</dbReference>
<name>A0A9P8UPU9_9PEZI</name>
<keyword evidence="3" id="KW-1185">Reference proteome</keyword>
<gene>
    <name evidence="2" type="ORF">BKA67DRAFT_690728</name>
</gene>